<organism evidence="4 5">
    <name type="scientific">Spongisporangium articulatum</name>
    <dbReference type="NCBI Taxonomy" id="3362603"/>
    <lineage>
        <taxon>Bacteria</taxon>
        <taxon>Bacillati</taxon>
        <taxon>Actinomycetota</taxon>
        <taxon>Actinomycetes</taxon>
        <taxon>Kineosporiales</taxon>
        <taxon>Kineosporiaceae</taxon>
        <taxon>Spongisporangium</taxon>
    </lineage>
</organism>
<comment type="caution">
    <text evidence="4">The sequence shown here is derived from an EMBL/GenBank/DDBJ whole genome shotgun (WGS) entry which is preliminary data.</text>
</comment>
<dbReference type="Gene3D" id="2.60.200.20">
    <property type="match status" value="1"/>
</dbReference>
<dbReference type="SUPFAM" id="SSF49879">
    <property type="entry name" value="SMAD/FHA domain"/>
    <property type="match status" value="1"/>
</dbReference>
<keyword evidence="5" id="KW-1185">Reference proteome</keyword>
<dbReference type="Pfam" id="PF00498">
    <property type="entry name" value="FHA"/>
    <property type="match status" value="1"/>
</dbReference>
<sequence length="388" mass="41458">MSQAAQRPDHSPADADGVLTVVDLGRPDVVHEFSAEGQRRSFGRGAECDIVIAGSGERRLSALAGIIWRMDGELWLRNVSLAHDLYVEVPGLPPEPPLPPRRSETDRGPARSIPGDLAFVNGPDGCRLRVRQILPENPLLAGSGYGGDPEKTMRVPPVPTSLRDVAQALCAPLLEGGQLPASYAQISAATGITSRKSVRNKVEQLTALYLDEIPALRSLLDDRLEREAAQLGLPSAPRVGGATRSADPRADVVDTAEQERRSALALPTYYEVAHLLVRRGLVTSDGAGPAPAPAVEAEGGRPGPKVVRIGRAPSNALVLGDPSVSREHAELLIGDGTTEIRDLGSGNGTFVNGVQIRRRKLNPGDLLTIGKFTLRYDGRKLAMVRRDQ</sequence>
<name>A0ABW8AT19_9ACTN</name>
<keyword evidence="1" id="KW-0597">Phosphoprotein</keyword>
<accession>A0ABW8AT19</accession>
<evidence type="ECO:0000313" key="5">
    <source>
        <dbReference type="Proteomes" id="UP001612915"/>
    </source>
</evidence>
<feature type="compositionally biased region" description="Pro residues" evidence="2">
    <location>
        <begin position="91"/>
        <end position="100"/>
    </location>
</feature>
<protein>
    <submittedName>
        <fullName evidence="4">FHA domain-containing protein</fullName>
    </submittedName>
</protein>
<evidence type="ECO:0000256" key="1">
    <source>
        <dbReference type="ARBA" id="ARBA00022553"/>
    </source>
</evidence>
<dbReference type="PROSITE" id="PS50006">
    <property type="entry name" value="FHA_DOMAIN"/>
    <property type="match status" value="1"/>
</dbReference>
<dbReference type="InterPro" id="IPR008984">
    <property type="entry name" value="SMAD_FHA_dom_sf"/>
</dbReference>
<dbReference type="RefSeq" id="WP_398284144.1">
    <property type="nucleotide sequence ID" value="NZ_JBITLV010000008.1"/>
</dbReference>
<dbReference type="InterPro" id="IPR000253">
    <property type="entry name" value="FHA_dom"/>
</dbReference>
<feature type="domain" description="FHA" evidence="3">
    <location>
        <begin position="307"/>
        <end position="356"/>
    </location>
</feature>
<evidence type="ECO:0000259" key="3">
    <source>
        <dbReference type="PROSITE" id="PS50006"/>
    </source>
</evidence>
<evidence type="ECO:0000313" key="4">
    <source>
        <dbReference type="EMBL" id="MFI7589540.1"/>
    </source>
</evidence>
<feature type="region of interest" description="Disordered" evidence="2">
    <location>
        <begin position="91"/>
        <end position="116"/>
    </location>
</feature>
<dbReference type="SMART" id="SM00240">
    <property type="entry name" value="FHA"/>
    <property type="match status" value="1"/>
</dbReference>
<dbReference type="Proteomes" id="UP001612915">
    <property type="component" value="Unassembled WGS sequence"/>
</dbReference>
<gene>
    <name evidence="4" type="ORF">ACIB24_20940</name>
</gene>
<dbReference type="PANTHER" id="PTHR23308">
    <property type="entry name" value="NUCLEAR INHIBITOR OF PROTEIN PHOSPHATASE-1"/>
    <property type="match status" value="1"/>
</dbReference>
<dbReference type="InterPro" id="IPR050923">
    <property type="entry name" value="Cell_Proc_Reg/RNA_Proc"/>
</dbReference>
<feature type="region of interest" description="Disordered" evidence="2">
    <location>
        <begin position="235"/>
        <end position="254"/>
    </location>
</feature>
<reference evidence="4 5" key="1">
    <citation type="submission" date="2024-10" db="EMBL/GenBank/DDBJ databases">
        <title>The Natural Products Discovery Center: Release of the First 8490 Sequenced Strains for Exploring Actinobacteria Biosynthetic Diversity.</title>
        <authorList>
            <person name="Kalkreuter E."/>
            <person name="Kautsar S.A."/>
            <person name="Yang D."/>
            <person name="Bader C.D."/>
            <person name="Teijaro C.N."/>
            <person name="Fluegel L."/>
            <person name="Davis C.M."/>
            <person name="Simpson J.R."/>
            <person name="Lauterbach L."/>
            <person name="Steele A.D."/>
            <person name="Gui C."/>
            <person name="Meng S."/>
            <person name="Li G."/>
            <person name="Viehrig K."/>
            <person name="Ye F."/>
            <person name="Su P."/>
            <person name="Kiefer A.F."/>
            <person name="Nichols A."/>
            <person name="Cepeda A.J."/>
            <person name="Yan W."/>
            <person name="Fan B."/>
            <person name="Jiang Y."/>
            <person name="Adhikari A."/>
            <person name="Zheng C.-J."/>
            <person name="Schuster L."/>
            <person name="Cowan T.M."/>
            <person name="Smanski M.J."/>
            <person name="Chevrette M.G."/>
            <person name="De Carvalho L.P.S."/>
            <person name="Shen B."/>
        </authorList>
    </citation>
    <scope>NUCLEOTIDE SEQUENCE [LARGE SCALE GENOMIC DNA]</scope>
    <source>
        <strain evidence="4 5">NPDC049639</strain>
    </source>
</reference>
<dbReference type="EMBL" id="JBITLV010000008">
    <property type="protein sequence ID" value="MFI7589540.1"/>
    <property type="molecule type" value="Genomic_DNA"/>
</dbReference>
<dbReference type="CDD" id="cd00060">
    <property type="entry name" value="FHA"/>
    <property type="match status" value="1"/>
</dbReference>
<proteinExistence type="predicted"/>
<evidence type="ECO:0000256" key="2">
    <source>
        <dbReference type="SAM" id="MobiDB-lite"/>
    </source>
</evidence>